<keyword evidence="1" id="KW-1188">Viral release from host cell</keyword>
<evidence type="ECO:0000256" key="1">
    <source>
        <dbReference type="ARBA" id="ARBA00022612"/>
    </source>
</evidence>
<evidence type="ECO:0000313" key="3">
    <source>
        <dbReference type="EMBL" id="HFG21555.1"/>
    </source>
</evidence>
<dbReference type="Pfam" id="PF17289">
    <property type="entry name" value="Terminase_6C"/>
    <property type="match status" value="1"/>
</dbReference>
<feature type="domain" description="Terminase large subunit gp17-like C-terminal" evidence="2">
    <location>
        <begin position="248"/>
        <end position="397"/>
    </location>
</feature>
<dbReference type="Pfam" id="PF03237">
    <property type="entry name" value="Terminase_6N"/>
    <property type="match status" value="1"/>
</dbReference>
<reference evidence="3" key="1">
    <citation type="journal article" date="2020" name="mSystems">
        <title>Genome- and Community-Level Interaction Insights into Carbon Utilization and Element Cycling Functions of Hydrothermarchaeota in Hydrothermal Sediment.</title>
        <authorList>
            <person name="Zhou Z."/>
            <person name="Liu Y."/>
            <person name="Xu W."/>
            <person name="Pan J."/>
            <person name="Luo Z.H."/>
            <person name="Li M."/>
        </authorList>
    </citation>
    <scope>NUCLEOTIDE SEQUENCE [LARGE SCALE GENOMIC DNA]</scope>
    <source>
        <strain evidence="3">SpSt-524</strain>
    </source>
</reference>
<evidence type="ECO:0000259" key="2">
    <source>
        <dbReference type="Pfam" id="PF17289"/>
    </source>
</evidence>
<gene>
    <name evidence="3" type="ORF">ENS82_12735</name>
</gene>
<protein>
    <recommendedName>
        <fullName evidence="2">Terminase large subunit gp17-like C-terminal domain-containing protein</fullName>
    </recommendedName>
</protein>
<accession>A0A7C3DIF7</accession>
<name>A0A7C3DIF7_MEIRU</name>
<dbReference type="InterPro" id="IPR027417">
    <property type="entry name" value="P-loop_NTPase"/>
</dbReference>
<dbReference type="Gene3D" id="3.30.420.240">
    <property type="match status" value="1"/>
</dbReference>
<comment type="caution">
    <text evidence="3">The sequence shown here is derived from an EMBL/GenBank/DDBJ whole genome shotgun (WGS) entry which is preliminary data.</text>
</comment>
<dbReference type="Gene3D" id="3.40.50.300">
    <property type="entry name" value="P-loop containing nucleotide triphosphate hydrolases"/>
    <property type="match status" value="1"/>
</dbReference>
<dbReference type="InterPro" id="IPR035421">
    <property type="entry name" value="Terminase_6C"/>
</dbReference>
<proteinExistence type="predicted"/>
<sequence>MSEILLPYQRRWVADDSRFKIGLWSRQVGKSFAGSLEAVLDAVSRKTTWIFLSAGERQSRELAEKARLHLEAIQVIAEAIESRFFEDGYTSTQLELRLPNGSRLIFLPANPRTARGYTGNVFLDEFAFHQDSEAIWSALFPIITRRSDLKIRVMSTPNGQTGKFYELWERAGPEWSRHRVDIYDAVRDGLAIDPEELRRGLADEIAWQQEYLLEFVNENQAYIPYSLILPAEADTLRDDWNPENAYLGMDIGRHRDLTEIHVLERVGDVFWLRRRIVLRQAMFAAQEELLASLVPRVRRAAIDATGLGEQLAENARRRFGWKVEPVKFTLEVKADLAQRLRLYFEDAKLRIPPQPDLRDALHSVRRIVTPAGNVRYDAERSERGHADAFWALALALHAGSDITGPVLFERVGGSRFAKGAW</sequence>
<organism evidence="3">
    <name type="scientific">Meiothermus ruber</name>
    <dbReference type="NCBI Taxonomy" id="277"/>
    <lineage>
        <taxon>Bacteria</taxon>
        <taxon>Thermotogati</taxon>
        <taxon>Deinococcota</taxon>
        <taxon>Deinococci</taxon>
        <taxon>Thermales</taxon>
        <taxon>Thermaceae</taxon>
        <taxon>Meiothermus</taxon>
    </lineage>
</organism>
<dbReference type="EMBL" id="DSWI01000031">
    <property type="protein sequence ID" value="HFG21555.1"/>
    <property type="molecule type" value="Genomic_DNA"/>
</dbReference>
<dbReference type="AlphaFoldDB" id="A0A7C3DIF7"/>